<dbReference type="Gene3D" id="1.25.40.20">
    <property type="entry name" value="Ankyrin repeat-containing domain"/>
    <property type="match status" value="2"/>
</dbReference>
<sequence>MNSPSASSATLSIHSDEDLDPVPAVNQVNLVPHESEHDDGEEPTFRPPEPYLYPVDEESVSPSMRAASNPDQRILKAVLSKGFELYEEISRNAPSLPGQNYFSKFEDHTRILKWPSEYSCHAIRSRGRSFVGITSPLMEAIRARLPTNVRILLEAGANPNGTPYSIIDDYAALFLRFRPSLQRLRLGYNDRATRSGYLELMDLPQLSSLTNEEVEDRFWDGLAPFWCEENFTDACFWPRGDTLHALVEAAKSGSIEIFDLLLEAGADATFWKRPKFYVPSPASESALSISTPLHSAISQSHVPILQHLLELGFDPNVMALSNPTRCVTPLMATIISSNRFEREAFDLLCSRANINLELRTPVYEVHILHFAVAKLDLEMLQHVTSRIPLHNASTTALGHTLLHVASMPACRLRIQRNASIIRKSIHETRDTRSFNDHSCFWYVSDQSLPPDTELTQQLLVLRYLWENGVRDIDTRDVHGNTALHYLAGCRTLNWPLLDWWLKDTLVQRVWNQSENVYGATPSMLEVAGSEIEKGTVYTGKSIIFQPANCSSEPPFAGRRETRIS</sequence>
<dbReference type="SMART" id="SM00248">
    <property type="entry name" value="ANK"/>
    <property type="match status" value="4"/>
</dbReference>
<gene>
    <name evidence="5" type="ORF">HYFRA_00013929</name>
</gene>
<feature type="compositionally biased region" description="Polar residues" evidence="4">
    <location>
        <begin position="1"/>
        <end position="13"/>
    </location>
</feature>
<organism evidence="5 6">
    <name type="scientific">Hymenoscyphus fraxineus</name>
    <dbReference type="NCBI Taxonomy" id="746836"/>
    <lineage>
        <taxon>Eukaryota</taxon>
        <taxon>Fungi</taxon>
        <taxon>Dikarya</taxon>
        <taxon>Ascomycota</taxon>
        <taxon>Pezizomycotina</taxon>
        <taxon>Leotiomycetes</taxon>
        <taxon>Helotiales</taxon>
        <taxon>Helotiaceae</taxon>
        <taxon>Hymenoscyphus</taxon>
    </lineage>
</organism>
<dbReference type="PANTHER" id="PTHR24189:SF50">
    <property type="entry name" value="ANKYRIN REPEAT AND SOCS BOX PROTEIN 2"/>
    <property type="match status" value="1"/>
</dbReference>
<proteinExistence type="predicted"/>
<dbReference type="PANTHER" id="PTHR24189">
    <property type="entry name" value="MYOTROPHIN"/>
    <property type="match status" value="1"/>
</dbReference>
<reference evidence="5" key="1">
    <citation type="submission" date="2021-07" db="EMBL/GenBank/DDBJ databases">
        <authorList>
            <person name="Durling M."/>
        </authorList>
    </citation>
    <scope>NUCLEOTIDE SEQUENCE</scope>
</reference>
<keyword evidence="2 3" id="KW-0040">ANK repeat</keyword>
<evidence type="ECO:0008006" key="7">
    <source>
        <dbReference type="Google" id="ProtNLM"/>
    </source>
</evidence>
<evidence type="ECO:0000256" key="1">
    <source>
        <dbReference type="ARBA" id="ARBA00022737"/>
    </source>
</evidence>
<dbReference type="AlphaFoldDB" id="A0A9N9Q171"/>
<dbReference type="Proteomes" id="UP000696280">
    <property type="component" value="Unassembled WGS sequence"/>
</dbReference>
<accession>A0A9N9Q171</accession>
<dbReference type="OrthoDB" id="2980193at2759"/>
<dbReference type="Pfam" id="PF13606">
    <property type="entry name" value="Ank_3"/>
    <property type="match status" value="1"/>
</dbReference>
<dbReference type="InterPro" id="IPR036770">
    <property type="entry name" value="Ankyrin_rpt-contain_sf"/>
</dbReference>
<evidence type="ECO:0000256" key="4">
    <source>
        <dbReference type="SAM" id="MobiDB-lite"/>
    </source>
</evidence>
<dbReference type="InterPro" id="IPR002110">
    <property type="entry name" value="Ankyrin_rpt"/>
</dbReference>
<keyword evidence="1" id="KW-0677">Repeat</keyword>
<comment type="caution">
    <text evidence="5">The sequence shown here is derived from an EMBL/GenBank/DDBJ whole genome shotgun (WGS) entry which is preliminary data.</text>
</comment>
<dbReference type="InterPro" id="IPR050745">
    <property type="entry name" value="Multifunctional_regulatory"/>
</dbReference>
<dbReference type="PROSITE" id="PS50297">
    <property type="entry name" value="ANK_REP_REGION"/>
    <property type="match status" value="1"/>
</dbReference>
<dbReference type="SUPFAM" id="SSF48403">
    <property type="entry name" value="Ankyrin repeat"/>
    <property type="match status" value="1"/>
</dbReference>
<evidence type="ECO:0000313" key="5">
    <source>
        <dbReference type="EMBL" id="CAG8961477.1"/>
    </source>
</evidence>
<evidence type="ECO:0000256" key="3">
    <source>
        <dbReference type="PROSITE-ProRule" id="PRU00023"/>
    </source>
</evidence>
<protein>
    <recommendedName>
        <fullName evidence="7">Ankyrin</fullName>
    </recommendedName>
</protein>
<evidence type="ECO:0000313" key="6">
    <source>
        <dbReference type="Proteomes" id="UP000696280"/>
    </source>
</evidence>
<keyword evidence="6" id="KW-1185">Reference proteome</keyword>
<dbReference type="EMBL" id="CAJVRL010000110">
    <property type="protein sequence ID" value="CAG8961477.1"/>
    <property type="molecule type" value="Genomic_DNA"/>
</dbReference>
<feature type="repeat" description="ANK" evidence="3">
    <location>
        <begin position="288"/>
        <end position="320"/>
    </location>
</feature>
<name>A0A9N9Q171_9HELO</name>
<dbReference type="PROSITE" id="PS50088">
    <property type="entry name" value="ANK_REPEAT"/>
    <property type="match status" value="1"/>
</dbReference>
<evidence type="ECO:0000256" key="2">
    <source>
        <dbReference type="ARBA" id="ARBA00023043"/>
    </source>
</evidence>
<feature type="region of interest" description="Disordered" evidence="4">
    <location>
        <begin position="1"/>
        <end position="50"/>
    </location>
</feature>